<dbReference type="OrthoDB" id="6637536at2"/>
<evidence type="ECO:0000313" key="4">
    <source>
        <dbReference type="Proteomes" id="UP000219271"/>
    </source>
</evidence>
<reference evidence="4" key="1">
    <citation type="submission" date="2017-09" db="EMBL/GenBank/DDBJ databases">
        <authorList>
            <person name="Varghese N."/>
            <person name="Submissions S."/>
        </authorList>
    </citation>
    <scope>NUCLEOTIDE SEQUENCE [LARGE SCALE GENOMIC DNA]</scope>
    <source>
        <strain evidence="4">JKS000234</strain>
    </source>
</reference>
<protein>
    <submittedName>
        <fullName evidence="3">Uncharacterized protein</fullName>
    </submittedName>
</protein>
<gene>
    <name evidence="3" type="ORF">SAMN06273570_3237</name>
</gene>
<name>A0A286BXC9_9GAMM</name>
<feature type="coiled-coil region" evidence="1">
    <location>
        <begin position="159"/>
        <end position="215"/>
    </location>
</feature>
<feature type="region of interest" description="Disordered" evidence="2">
    <location>
        <begin position="591"/>
        <end position="611"/>
    </location>
</feature>
<evidence type="ECO:0000313" key="3">
    <source>
        <dbReference type="EMBL" id="SOD38804.1"/>
    </source>
</evidence>
<dbReference type="Proteomes" id="UP000219271">
    <property type="component" value="Unassembled WGS sequence"/>
</dbReference>
<organism evidence="3 4">
    <name type="scientific">Candidatus Pantoea floridensis</name>
    <dbReference type="NCBI Taxonomy" id="1938870"/>
    <lineage>
        <taxon>Bacteria</taxon>
        <taxon>Pseudomonadati</taxon>
        <taxon>Pseudomonadota</taxon>
        <taxon>Gammaproteobacteria</taxon>
        <taxon>Enterobacterales</taxon>
        <taxon>Erwiniaceae</taxon>
        <taxon>Pantoea</taxon>
    </lineage>
</organism>
<keyword evidence="1" id="KW-0175">Coiled coil</keyword>
<proteinExistence type="predicted"/>
<dbReference type="RefSeq" id="WP_097096675.1">
    <property type="nucleotide sequence ID" value="NZ_OCMY01000001.1"/>
</dbReference>
<evidence type="ECO:0000256" key="2">
    <source>
        <dbReference type="SAM" id="MobiDB-lite"/>
    </source>
</evidence>
<sequence>MAQGIFETQDVGAPQFNASPQQAVAPVSNAGTVAAVGQGLTQLLSTGLGMYVNNQKQEAVKQKNQATAGFASYITQLNAAVDQGSLKQTDAQRLQRAKFNQLIANHPEMTEDLIQLNSGLAKSAGLGDTLAQGTAVEQQYQADLKKATASGWIHAGMTAEQQQQQVDGMRQQEHAAQQMDFYGKQLSIQNQKLSLQEKTANIANANAQRANAVMEAKMKTNQLQVRNGLNSAVQSEYDRQRAQITSIQQNAVMTPEQKVNAITELQQQFQSQLMQYRGIAGSDYVDGLTKPFGDLYKASSDLASGKISADVYQHQIDSAQAKALLPFAADPKYATPLALAKTLGPAGASVINRVTPQLMDKYDEIMKGYNYNPTSNSAADKADTKTHTDILKSTIDALSSKSPIVDDVKGTQSELHQHVNAILSGTVDFASSQKTPNQLNNVMDFLASPQFLKYKQLGGTVDESVSANIENVIGTNYTDKLSPVIQQAWKDAQVTTGFTVDTAKKSQYNVGFANVEQQQSAADGALEYTFRNGSLTFRPKKGYEGNPAVIAKASDLNQKISPLVNKTVRAAAHLEGNEDFDKQFKRYESDFFGESNSNPTTTNNGAEANGR</sequence>
<accession>A0A286BXC9</accession>
<evidence type="ECO:0000256" key="1">
    <source>
        <dbReference type="SAM" id="Coils"/>
    </source>
</evidence>
<keyword evidence="4" id="KW-1185">Reference proteome</keyword>
<dbReference type="EMBL" id="OCMY01000001">
    <property type="protein sequence ID" value="SOD38804.1"/>
    <property type="molecule type" value="Genomic_DNA"/>
</dbReference>
<feature type="compositionally biased region" description="Polar residues" evidence="2">
    <location>
        <begin position="594"/>
        <end position="611"/>
    </location>
</feature>
<dbReference type="AlphaFoldDB" id="A0A286BXC9"/>